<evidence type="ECO:0000256" key="3">
    <source>
        <dbReference type="SAM" id="MobiDB-lite"/>
    </source>
</evidence>
<feature type="region of interest" description="Disordered" evidence="3">
    <location>
        <begin position="354"/>
        <end position="425"/>
    </location>
</feature>
<dbReference type="Gene3D" id="2.30.29.30">
    <property type="entry name" value="Pleckstrin-homology domain (PH domain)/Phosphotyrosine-binding domain (PTB)"/>
    <property type="match status" value="1"/>
</dbReference>
<keyword evidence="2" id="KW-0539">Nucleus</keyword>
<dbReference type="Proteomes" id="UP000694843">
    <property type="component" value="Unplaced"/>
</dbReference>
<sequence length="831" mass="87576">MLKKEKSPSSRSLYIALFGAIRRRQQRGSPFRREELENLLAHLPHHHRRNFADLVEILLKREAHRLRQTGAHTNGSSSSSTNVPCSVNANNCNQRLTIRRDLYRPCATHGDRSIASCSATSSECTSNSRTPLTENLRLNDEQVENIEHLASPATRSSENRSCATPLLRLQNVVSTTERILPQRKHYVPGNHRALKEGPSRIHLVRSSRPRQNYFRSLSASGAVLNTTLPGKCNHWSSSLSNNAKTSSCDAGITASAVLLNDAMANPFLRVFGQAADTNTEAATPVTSSSCEATRSPSPSPAADSSEISSSNGCSSVNAVGDASNGGVSSSSSNGKSVTAAAAASGITTNQNVISSNHNSVVSTSRSSDKHNNSVEALSSTSSTNPFSRSHGGSRCGNDSATPQPPRPILAPSKLGGFNSSVSSSPLAPARLARPVVLAPPTLFGASSSSSLRAASPLTAEPQAKFKLKPSILGSAVSINPFSKAPAGDLELDTPAGDACSSTSGSSSEPSSAKCSVSSSVASSTNSTSLASDSAAPNSAAEASNCTSSSTPPPSPPNSTSRKDEAVSSIAATSDAPKSLFGVFAKAEQKRPVACSSPAPASQLLPSNGVKPSVSSFIFGQNLQSKVEGKTIDDDGCEASSSTAEMSSSDNIFSAAASTFASQSASSTLNGGPSKDLETSSRELAEKESSGKRKFEPVQVLTGEETESNVMQMNCKVYCWVRGGWQERGRGVLRLNDWGSGGEEMHSRLLVRTQGTYTVMLNTNIWGEMVVDRASSKSIRFTASDPDGQPVVYLVMGLPKEIDTLHSSLEWRISNAKRRENNKKPRVNEASV</sequence>
<dbReference type="SUPFAM" id="SSF50729">
    <property type="entry name" value="PH domain-like"/>
    <property type="match status" value="1"/>
</dbReference>
<dbReference type="GO" id="GO:0005634">
    <property type="term" value="C:nucleus"/>
    <property type="evidence" value="ECO:0007669"/>
    <property type="project" value="UniProtKB-SubCell"/>
</dbReference>
<dbReference type="PROSITE" id="PS50196">
    <property type="entry name" value="RANBD1"/>
    <property type="match status" value="1"/>
</dbReference>
<feature type="compositionally biased region" description="Basic and acidic residues" evidence="3">
    <location>
        <begin position="674"/>
        <end position="695"/>
    </location>
</feature>
<dbReference type="InterPro" id="IPR000156">
    <property type="entry name" value="Ran_bind_dom"/>
</dbReference>
<name>A0A8B7P1W5_HYAAZ</name>
<feature type="region of interest" description="Disordered" evidence="3">
    <location>
        <begin position="281"/>
        <end position="313"/>
    </location>
</feature>
<keyword evidence="5" id="KW-1185">Reference proteome</keyword>
<dbReference type="PANTHER" id="PTHR23138:SF142">
    <property type="entry name" value="RAN-BINDING PROTEIN 3B-RELATED"/>
    <property type="match status" value="1"/>
</dbReference>
<feature type="compositionally biased region" description="Low complexity" evidence="3">
    <location>
        <begin position="354"/>
        <end position="365"/>
    </location>
</feature>
<evidence type="ECO:0000313" key="5">
    <source>
        <dbReference type="Proteomes" id="UP000694843"/>
    </source>
</evidence>
<dbReference type="Pfam" id="PF00638">
    <property type="entry name" value="Ran_BP1"/>
    <property type="match status" value="1"/>
</dbReference>
<dbReference type="SMART" id="SM00160">
    <property type="entry name" value="RanBD"/>
    <property type="match status" value="1"/>
</dbReference>
<dbReference type="GO" id="GO:0006611">
    <property type="term" value="P:protein export from nucleus"/>
    <property type="evidence" value="ECO:0007669"/>
    <property type="project" value="TreeGrafter"/>
</dbReference>
<comment type="subcellular location">
    <subcellularLocation>
        <location evidence="1">Nucleus</location>
    </subcellularLocation>
</comment>
<dbReference type="PANTHER" id="PTHR23138">
    <property type="entry name" value="RAN BINDING PROTEIN"/>
    <property type="match status" value="1"/>
</dbReference>
<evidence type="ECO:0000256" key="1">
    <source>
        <dbReference type="ARBA" id="ARBA00004123"/>
    </source>
</evidence>
<dbReference type="InterPro" id="IPR045255">
    <property type="entry name" value="RanBP1-like"/>
</dbReference>
<feature type="region of interest" description="Disordered" evidence="3">
    <location>
        <begin position="663"/>
        <end position="695"/>
    </location>
</feature>
<reference evidence="6" key="1">
    <citation type="submission" date="2025-08" db="UniProtKB">
        <authorList>
            <consortium name="RefSeq"/>
        </authorList>
    </citation>
    <scope>IDENTIFICATION</scope>
    <source>
        <tissue evidence="6">Whole organism</tissue>
    </source>
</reference>
<dbReference type="OrthoDB" id="10250354at2759"/>
<protein>
    <submittedName>
        <fullName evidence="6">Streptococcal hemagglutinin isoform X1</fullName>
    </submittedName>
</protein>
<dbReference type="GeneID" id="108676391"/>
<evidence type="ECO:0000259" key="4">
    <source>
        <dbReference type="PROSITE" id="PS50196"/>
    </source>
</evidence>
<feature type="compositionally biased region" description="Polar residues" evidence="3">
    <location>
        <begin position="281"/>
        <end position="294"/>
    </location>
</feature>
<dbReference type="AlphaFoldDB" id="A0A8B7P1W5"/>
<dbReference type="RefSeq" id="XP_018019950.1">
    <property type="nucleotide sequence ID" value="XM_018164461.2"/>
</dbReference>
<accession>A0A8B7P1W5</accession>
<organism evidence="5 6">
    <name type="scientific">Hyalella azteca</name>
    <name type="common">Amphipod</name>
    <dbReference type="NCBI Taxonomy" id="294128"/>
    <lineage>
        <taxon>Eukaryota</taxon>
        <taxon>Metazoa</taxon>
        <taxon>Ecdysozoa</taxon>
        <taxon>Arthropoda</taxon>
        <taxon>Crustacea</taxon>
        <taxon>Multicrustacea</taxon>
        <taxon>Malacostraca</taxon>
        <taxon>Eumalacostraca</taxon>
        <taxon>Peracarida</taxon>
        <taxon>Amphipoda</taxon>
        <taxon>Senticaudata</taxon>
        <taxon>Talitrida</taxon>
        <taxon>Talitroidea</taxon>
        <taxon>Hyalellidae</taxon>
        <taxon>Hyalella</taxon>
    </lineage>
</organism>
<feature type="compositionally biased region" description="Low complexity" evidence="3">
    <location>
        <begin position="300"/>
        <end position="313"/>
    </location>
</feature>
<dbReference type="CDD" id="cd13180">
    <property type="entry name" value="RanBD_RanBP3"/>
    <property type="match status" value="1"/>
</dbReference>
<dbReference type="KEGG" id="hazt:108676391"/>
<feature type="region of interest" description="Disordered" evidence="3">
    <location>
        <begin position="488"/>
        <end position="570"/>
    </location>
</feature>
<feature type="compositionally biased region" description="Low complexity" evidence="3">
    <location>
        <begin position="500"/>
        <end position="549"/>
    </location>
</feature>
<evidence type="ECO:0000256" key="2">
    <source>
        <dbReference type="ARBA" id="ARBA00023242"/>
    </source>
</evidence>
<feature type="domain" description="RanBD1" evidence="4">
    <location>
        <begin position="695"/>
        <end position="771"/>
    </location>
</feature>
<gene>
    <name evidence="6" type="primary">LOC108676391</name>
</gene>
<dbReference type="InterPro" id="IPR011993">
    <property type="entry name" value="PH-like_dom_sf"/>
</dbReference>
<proteinExistence type="predicted"/>
<evidence type="ECO:0000313" key="6">
    <source>
        <dbReference type="RefSeq" id="XP_018019950.1"/>
    </source>
</evidence>